<dbReference type="RefSeq" id="WP_048497236.1">
    <property type="nucleotide sequence ID" value="NZ_LFBU01000002.1"/>
</dbReference>
<evidence type="ECO:0008006" key="4">
    <source>
        <dbReference type="Google" id="ProtNLM"/>
    </source>
</evidence>
<dbReference type="STRING" id="1658765.Msub_20109"/>
<accession>A0A0J7J4J1</accession>
<feature type="transmembrane region" description="Helical" evidence="1">
    <location>
        <begin position="105"/>
        <end position="132"/>
    </location>
</feature>
<evidence type="ECO:0000256" key="1">
    <source>
        <dbReference type="SAM" id="Phobius"/>
    </source>
</evidence>
<reference evidence="2 3" key="1">
    <citation type="submission" date="2015-06" db="EMBL/GenBank/DDBJ databases">
        <title>Marinobacter subterrani, a genetically tractable neutrophilic iron-oxidizing strain isolated from the Soudan Iron Mine.</title>
        <authorList>
            <person name="Bonis B.M."/>
            <person name="Gralnick J.A."/>
        </authorList>
    </citation>
    <scope>NUCLEOTIDE SEQUENCE [LARGE SCALE GENOMIC DNA]</scope>
    <source>
        <strain evidence="2 3">JG233</strain>
    </source>
</reference>
<protein>
    <recommendedName>
        <fullName evidence="4">DUF2868 domain-containing protein</fullName>
    </recommendedName>
</protein>
<dbReference type="Pfam" id="PF11067">
    <property type="entry name" value="DUF2868"/>
    <property type="match status" value="1"/>
</dbReference>
<sequence length="471" mass="52190">MTDSPLRLLLAFDAQARRDTSQPPAFLHRRDRKFALVCEQQGVTPEANRWLAHLNRLSGPGTKPSAANQPLRFWRRVSTGFAAVGMVAGVFAMVGLLFYDGGQRINITVLLAFVLLQLLLALLTAVQSLAGWQPWRWLLRRFQGTPTQGVINRLQPVLMARSAHLGGLCFAISGLVTLLVMVVVQDLAFGWSTTLETAAANYHRLVQIIAAPWAWLWSAAAPDLTLIEATRFFRAGTGNTSPDPARWGQWWPFVTMLWLTWVLLPRLLLWVLTSMLLRHRARRLLSHHPAMRALLYRMETPALDTGNAHNDAADLPDTGLRNNLLPMPDSDILLCWAGAGEPELPDTLSSGKQLVLRAGGRASLADDEQVLSQIGTHCHGADSKAVILLTRCWEPPTGELQDFLESARDVWPDGTRVALVPLAADSTREPDAHQVQPWLRFAERLGNDFVRVSLPPLQPQPNPYTTSGEPS</sequence>
<keyword evidence="1" id="KW-1133">Transmembrane helix</keyword>
<feature type="transmembrane region" description="Helical" evidence="1">
    <location>
        <begin position="250"/>
        <end position="277"/>
    </location>
</feature>
<dbReference type="InterPro" id="IPR021296">
    <property type="entry name" value="DUF2868"/>
</dbReference>
<dbReference type="OrthoDB" id="7056210at2"/>
<dbReference type="PATRIC" id="fig|1658765.3.peg.3374"/>
<proteinExistence type="predicted"/>
<feature type="transmembrane region" description="Helical" evidence="1">
    <location>
        <begin position="80"/>
        <end position="99"/>
    </location>
</feature>
<keyword evidence="3" id="KW-1185">Reference proteome</keyword>
<comment type="caution">
    <text evidence="2">The sequence shown here is derived from an EMBL/GenBank/DDBJ whole genome shotgun (WGS) entry which is preliminary data.</text>
</comment>
<dbReference type="EMBL" id="LFBU01000002">
    <property type="protein sequence ID" value="KMQ72914.1"/>
    <property type="molecule type" value="Genomic_DNA"/>
</dbReference>
<evidence type="ECO:0000313" key="2">
    <source>
        <dbReference type="EMBL" id="KMQ72914.1"/>
    </source>
</evidence>
<feature type="transmembrane region" description="Helical" evidence="1">
    <location>
        <begin position="163"/>
        <end position="184"/>
    </location>
</feature>
<keyword evidence="1" id="KW-0472">Membrane</keyword>
<keyword evidence="1" id="KW-0812">Transmembrane</keyword>
<dbReference type="AlphaFoldDB" id="A0A0J7J4J1"/>
<evidence type="ECO:0000313" key="3">
    <source>
        <dbReference type="Proteomes" id="UP000036102"/>
    </source>
</evidence>
<organism evidence="2 3">
    <name type="scientific">Marinobacter subterrani</name>
    <dbReference type="NCBI Taxonomy" id="1658765"/>
    <lineage>
        <taxon>Bacteria</taxon>
        <taxon>Pseudomonadati</taxon>
        <taxon>Pseudomonadota</taxon>
        <taxon>Gammaproteobacteria</taxon>
        <taxon>Pseudomonadales</taxon>
        <taxon>Marinobacteraceae</taxon>
        <taxon>Marinobacter</taxon>
    </lineage>
</organism>
<gene>
    <name evidence="2" type="ORF">Msub_20109</name>
</gene>
<name>A0A0J7J4J1_9GAMM</name>
<dbReference type="Proteomes" id="UP000036102">
    <property type="component" value="Unassembled WGS sequence"/>
</dbReference>